<dbReference type="AlphaFoldDB" id="A0AAV2N5V8"/>
<evidence type="ECO:0000313" key="2">
    <source>
        <dbReference type="Proteomes" id="UP001497644"/>
    </source>
</evidence>
<reference evidence="1" key="1">
    <citation type="submission" date="2024-04" db="EMBL/GenBank/DDBJ databases">
        <authorList>
            <consortium name="Molecular Ecology Group"/>
        </authorList>
    </citation>
    <scope>NUCLEOTIDE SEQUENCE</scope>
</reference>
<keyword evidence="2" id="KW-1185">Reference proteome</keyword>
<proteinExistence type="predicted"/>
<accession>A0AAV2N5V8</accession>
<protein>
    <submittedName>
        <fullName evidence="1">Uncharacterized protein</fullName>
    </submittedName>
</protein>
<dbReference type="Proteomes" id="UP001497644">
    <property type="component" value="Chromosome 10"/>
</dbReference>
<dbReference type="EMBL" id="OZ034833">
    <property type="protein sequence ID" value="CAL1675059.1"/>
    <property type="molecule type" value="Genomic_DNA"/>
</dbReference>
<name>A0AAV2N5V8_9HYME</name>
<organism evidence="1 2">
    <name type="scientific">Lasius platythorax</name>
    <dbReference type="NCBI Taxonomy" id="488582"/>
    <lineage>
        <taxon>Eukaryota</taxon>
        <taxon>Metazoa</taxon>
        <taxon>Ecdysozoa</taxon>
        <taxon>Arthropoda</taxon>
        <taxon>Hexapoda</taxon>
        <taxon>Insecta</taxon>
        <taxon>Pterygota</taxon>
        <taxon>Neoptera</taxon>
        <taxon>Endopterygota</taxon>
        <taxon>Hymenoptera</taxon>
        <taxon>Apocrita</taxon>
        <taxon>Aculeata</taxon>
        <taxon>Formicoidea</taxon>
        <taxon>Formicidae</taxon>
        <taxon>Formicinae</taxon>
        <taxon>Lasius</taxon>
        <taxon>Lasius</taxon>
    </lineage>
</organism>
<evidence type="ECO:0000313" key="1">
    <source>
        <dbReference type="EMBL" id="CAL1675059.1"/>
    </source>
</evidence>
<sequence length="114" mass="12649">MNVGHFRTNTACFYNRLIESYKERQQLSRSSWMFLQAKKDATYLSADTAGLPSCALPAPLSQCASIYRALQPRSPEVRAFVEGESAVAARIRPSRLDDDHGNRMAILGPANIFG</sequence>
<gene>
    <name evidence="1" type="ORF">LPLAT_LOCUS1559</name>
</gene>